<organism evidence="2">
    <name type="scientific">viral metagenome</name>
    <dbReference type="NCBI Taxonomy" id="1070528"/>
    <lineage>
        <taxon>unclassified sequences</taxon>
        <taxon>metagenomes</taxon>
        <taxon>organismal metagenomes</taxon>
    </lineage>
</organism>
<evidence type="ECO:0000313" key="2">
    <source>
        <dbReference type="EMBL" id="QHS90502.1"/>
    </source>
</evidence>
<sequence length="107" mass="11610">MTMLSQPAILASISYIFLAFMILMPFGVATNESGKRYDFGSRLLIVLIMLIPIGLSIYSINCMVVGGCTVWAWIQGVALALWVILFVLASILAGQNSSSDVTNTMIM</sequence>
<keyword evidence="1" id="KW-0472">Membrane</keyword>
<keyword evidence="1" id="KW-1133">Transmembrane helix</keyword>
<feature type="transmembrane region" description="Helical" evidence="1">
    <location>
        <begin position="12"/>
        <end position="31"/>
    </location>
</feature>
<dbReference type="AlphaFoldDB" id="A0A6C0BEU9"/>
<protein>
    <submittedName>
        <fullName evidence="2">Uncharacterized protein</fullName>
    </submittedName>
</protein>
<name>A0A6C0BEU9_9ZZZZ</name>
<reference evidence="2" key="1">
    <citation type="journal article" date="2020" name="Nature">
        <title>Giant virus diversity and host interactions through global metagenomics.</title>
        <authorList>
            <person name="Schulz F."/>
            <person name="Roux S."/>
            <person name="Paez-Espino D."/>
            <person name="Jungbluth S."/>
            <person name="Walsh D.A."/>
            <person name="Denef V.J."/>
            <person name="McMahon K.D."/>
            <person name="Konstantinidis K.T."/>
            <person name="Eloe-Fadrosh E.A."/>
            <person name="Kyrpides N.C."/>
            <person name="Woyke T."/>
        </authorList>
    </citation>
    <scope>NUCLEOTIDE SEQUENCE</scope>
    <source>
        <strain evidence="2">GVMAG-M-3300010354-11</strain>
    </source>
</reference>
<keyword evidence="1" id="KW-0812">Transmembrane</keyword>
<feature type="transmembrane region" description="Helical" evidence="1">
    <location>
        <begin position="43"/>
        <end position="66"/>
    </location>
</feature>
<dbReference type="EMBL" id="MN739140">
    <property type="protein sequence ID" value="QHS90502.1"/>
    <property type="molecule type" value="Genomic_DNA"/>
</dbReference>
<evidence type="ECO:0000256" key="1">
    <source>
        <dbReference type="SAM" id="Phobius"/>
    </source>
</evidence>
<feature type="transmembrane region" description="Helical" evidence="1">
    <location>
        <begin position="72"/>
        <end position="93"/>
    </location>
</feature>
<accession>A0A6C0BEU9</accession>
<proteinExistence type="predicted"/>